<sequence>MRYDEIVADVTARGGPTQKHEAEAVIQIVLEDLGKRLKGNEPQNLADQLPAELKEPLVAHTEQEPTTDDVDEFLRRVAEHEGEGVSPEEALPHVRAVFTSLASFISEGETQAIRSQLPAGFAPLFQ</sequence>
<dbReference type="EMBL" id="DXGD01000384">
    <property type="protein sequence ID" value="HIX00542.1"/>
    <property type="molecule type" value="Genomic_DNA"/>
</dbReference>
<gene>
    <name evidence="1" type="ORF">H9871_10420</name>
</gene>
<evidence type="ECO:0000313" key="1">
    <source>
        <dbReference type="EMBL" id="HIX00542.1"/>
    </source>
</evidence>
<evidence type="ECO:0000313" key="2">
    <source>
        <dbReference type="Proteomes" id="UP000824151"/>
    </source>
</evidence>
<comment type="caution">
    <text evidence="1">The sequence shown here is derived from an EMBL/GenBank/DDBJ whole genome shotgun (WGS) entry which is preliminary data.</text>
</comment>
<dbReference type="Pfam" id="PF10025">
    <property type="entry name" value="DUF2267"/>
    <property type="match status" value="1"/>
</dbReference>
<dbReference type="AlphaFoldDB" id="A0A9D1UUE8"/>
<accession>A0A9D1UUE8</accession>
<name>A0A9D1UUE8_9MICC</name>
<organism evidence="1 2">
    <name type="scientific">Candidatus Nesterenkonia stercoripullorum</name>
    <dbReference type="NCBI Taxonomy" id="2838701"/>
    <lineage>
        <taxon>Bacteria</taxon>
        <taxon>Bacillati</taxon>
        <taxon>Actinomycetota</taxon>
        <taxon>Actinomycetes</taxon>
        <taxon>Micrococcales</taxon>
        <taxon>Micrococcaceae</taxon>
        <taxon>Nesterenkonia</taxon>
    </lineage>
</organism>
<dbReference type="Proteomes" id="UP000824151">
    <property type="component" value="Unassembled WGS sequence"/>
</dbReference>
<dbReference type="InterPro" id="IPR038282">
    <property type="entry name" value="DUF2267_sf"/>
</dbReference>
<protein>
    <submittedName>
        <fullName evidence="1">DUF2267 domain-containing protein</fullName>
    </submittedName>
</protein>
<reference evidence="1" key="1">
    <citation type="journal article" date="2021" name="PeerJ">
        <title>Extensive microbial diversity within the chicken gut microbiome revealed by metagenomics and culture.</title>
        <authorList>
            <person name="Gilroy R."/>
            <person name="Ravi A."/>
            <person name="Getino M."/>
            <person name="Pursley I."/>
            <person name="Horton D.L."/>
            <person name="Alikhan N.F."/>
            <person name="Baker D."/>
            <person name="Gharbi K."/>
            <person name="Hall N."/>
            <person name="Watson M."/>
            <person name="Adriaenssens E.M."/>
            <person name="Foster-Nyarko E."/>
            <person name="Jarju S."/>
            <person name="Secka A."/>
            <person name="Antonio M."/>
            <person name="Oren A."/>
            <person name="Chaudhuri R.R."/>
            <person name="La Ragione R."/>
            <person name="Hildebrand F."/>
            <person name="Pallen M.J."/>
        </authorList>
    </citation>
    <scope>NUCLEOTIDE SEQUENCE</scope>
    <source>
        <strain evidence="1">ChiHejej3B27-3195</strain>
    </source>
</reference>
<reference evidence="1" key="2">
    <citation type="submission" date="2021-04" db="EMBL/GenBank/DDBJ databases">
        <authorList>
            <person name="Gilroy R."/>
        </authorList>
    </citation>
    <scope>NUCLEOTIDE SEQUENCE</scope>
    <source>
        <strain evidence="1">ChiHejej3B27-3195</strain>
    </source>
</reference>
<proteinExistence type="predicted"/>
<dbReference type="Gene3D" id="1.10.490.110">
    <property type="entry name" value="Uncharacterized conserved protein DUF2267"/>
    <property type="match status" value="1"/>
</dbReference>
<dbReference type="InterPro" id="IPR018727">
    <property type="entry name" value="DUF2267"/>
</dbReference>